<evidence type="ECO:0000256" key="1">
    <source>
        <dbReference type="SAM" id="MobiDB-lite"/>
    </source>
</evidence>
<sequence>MFPEETHMLQEVTSATSPPAPITSPGYGFVAPAHVPSRGRGEGRSGSSRKIQMTKSQYWETTDYAKTPADPPGGHGEAAHPT</sequence>
<dbReference type="Proteomes" id="UP000324222">
    <property type="component" value="Unassembled WGS sequence"/>
</dbReference>
<name>A0A5B7FB52_PORTR</name>
<feature type="region of interest" description="Disordered" evidence="1">
    <location>
        <begin position="1"/>
        <end position="53"/>
    </location>
</feature>
<gene>
    <name evidence="2" type="ORF">E2C01_036428</name>
</gene>
<accession>A0A5B7FB52</accession>
<dbReference type="EMBL" id="VSRR010005571">
    <property type="protein sequence ID" value="MPC42797.1"/>
    <property type="molecule type" value="Genomic_DNA"/>
</dbReference>
<proteinExistence type="predicted"/>
<evidence type="ECO:0000313" key="3">
    <source>
        <dbReference type="Proteomes" id="UP000324222"/>
    </source>
</evidence>
<dbReference type="AlphaFoldDB" id="A0A5B7FB52"/>
<organism evidence="2 3">
    <name type="scientific">Portunus trituberculatus</name>
    <name type="common">Swimming crab</name>
    <name type="synonym">Neptunus trituberculatus</name>
    <dbReference type="NCBI Taxonomy" id="210409"/>
    <lineage>
        <taxon>Eukaryota</taxon>
        <taxon>Metazoa</taxon>
        <taxon>Ecdysozoa</taxon>
        <taxon>Arthropoda</taxon>
        <taxon>Crustacea</taxon>
        <taxon>Multicrustacea</taxon>
        <taxon>Malacostraca</taxon>
        <taxon>Eumalacostraca</taxon>
        <taxon>Eucarida</taxon>
        <taxon>Decapoda</taxon>
        <taxon>Pleocyemata</taxon>
        <taxon>Brachyura</taxon>
        <taxon>Eubrachyura</taxon>
        <taxon>Portunoidea</taxon>
        <taxon>Portunidae</taxon>
        <taxon>Portuninae</taxon>
        <taxon>Portunus</taxon>
    </lineage>
</organism>
<feature type="region of interest" description="Disordered" evidence="1">
    <location>
        <begin position="63"/>
        <end position="82"/>
    </location>
</feature>
<comment type="caution">
    <text evidence="2">The sequence shown here is derived from an EMBL/GenBank/DDBJ whole genome shotgun (WGS) entry which is preliminary data.</text>
</comment>
<reference evidence="2 3" key="1">
    <citation type="submission" date="2019-05" db="EMBL/GenBank/DDBJ databases">
        <title>Another draft genome of Portunus trituberculatus and its Hox gene families provides insights of decapod evolution.</title>
        <authorList>
            <person name="Jeong J.-H."/>
            <person name="Song I."/>
            <person name="Kim S."/>
            <person name="Choi T."/>
            <person name="Kim D."/>
            <person name="Ryu S."/>
            <person name="Kim W."/>
        </authorList>
    </citation>
    <scope>NUCLEOTIDE SEQUENCE [LARGE SCALE GENOMIC DNA]</scope>
    <source>
        <tissue evidence="2">Muscle</tissue>
    </source>
</reference>
<protein>
    <submittedName>
        <fullName evidence="2">Uncharacterized protein</fullName>
    </submittedName>
</protein>
<keyword evidence="3" id="KW-1185">Reference proteome</keyword>
<evidence type="ECO:0000313" key="2">
    <source>
        <dbReference type="EMBL" id="MPC42797.1"/>
    </source>
</evidence>